<proteinExistence type="predicted"/>
<dbReference type="Proteomes" id="UP000652761">
    <property type="component" value="Unassembled WGS sequence"/>
</dbReference>
<organism evidence="1 2">
    <name type="scientific">Colocasia esculenta</name>
    <name type="common">Wild taro</name>
    <name type="synonym">Arum esculentum</name>
    <dbReference type="NCBI Taxonomy" id="4460"/>
    <lineage>
        <taxon>Eukaryota</taxon>
        <taxon>Viridiplantae</taxon>
        <taxon>Streptophyta</taxon>
        <taxon>Embryophyta</taxon>
        <taxon>Tracheophyta</taxon>
        <taxon>Spermatophyta</taxon>
        <taxon>Magnoliopsida</taxon>
        <taxon>Liliopsida</taxon>
        <taxon>Araceae</taxon>
        <taxon>Aroideae</taxon>
        <taxon>Colocasieae</taxon>
        <taxon>Colocasia</taxon>
    </lineage>
</organism>
<evidence type="ECO:0000313" key="1">
    <source>
        <dbReference type="EMBL" id="MQM03212.1"/>
    </source>
</evidence>
<name>A0A843W0D5_COLES</name>
<accession>A0A843W0D5</accession>
<keyword evidence="2" id="KW-1185">Reference proteome</keyword>
<protein>
    <submittedName>
        <fullName evidence="1">Uncharacterized protein</fullName>
    </submittedName>
</protein>
<gene>
    <name evidence="1" type="ORF">Taro_035986</name>
</gene>
<comment type="caution">
    <text evidence="1">The sequence shown here is derived from an EMBL/GenBank/DDBJ whole genome shotgun (WGS) entry which is preliminary data.</text>
</comment>
<sequence length="82" mass="8761">MGMPTLLGNNLDLRTVWSWLEMAANGGPQCRRHPAKVTKICHSIFLASHCSTTPRRSGCRVDVSARTGGPGQGWVGGGRGGW</sequence>
<reference evidence="1" key="1">
    <citation type="submission" date="2017-07" db="EMBL/GenBank/DDBJ databases">
        <title>Taro Niue Genome Assembly and Annotation.</title>
        <authorList>
            <person name="Atibalentja N."/>
            <person name="Keating K."/>
            <person name="Fields C.J."/>
        </authorList>
    </citation>
    <scope>NUCLEOTIDE SEQUENCE</scope>
    <source>
        <strain evidence="1">Niue_2</strain>
        <tissue evidence="1">Leaf</tissue>
    </source>
</reference>
<dbReference type="AlphaFoldDB" id="A0A843W0D5"/>
<dbReference type="EMBL" id="NMUH01002994">
    <property type="protein sequence ID" value="MQM03212.1"/>
    <property type="molecule type" value="Genomic_DNA"/>
</dbReference>
<evidence type="ECO:0000313" key="2">
    <source>
        <dbReference type="Proteomes" id="UP000652761"/>
    </source>
</evidence>